<evidence type="ECO:0000313" key="2">
    <source>
        <dbReference type="Proteomes" id="UP000192927"/>
    </source>
</evidence>
<dbReference type="PANTHER" id="PTHR15503">
    <property type="entry name" value="LDOC1 RELATED"/>
    <property type="match status" value="1"/>
</dbReference>
<protein>
    <submittedName>
        <fullName evidence="1">Pol protein</fullName>
    </submittedName>
</protein>
<proteinExistence type="predicted"/>
<dbReference type="PANTHER" id="PTHR15503:SF22">
    <property type="entry name" value="TRANSPOSON TY3-I GAG POLYPROTEIN"/>
    <property type="match status" value="1"/>
</dbReference>
<sequence length="113" mass="12791">MWTKYQTYKGLVTWDIATIGHIAILGMPWLKQANPTINWEDGTVQIDTKPAGQRHKVSALAELTIPAEYAEFEAMFTKPAIEDALPKHQPWDHEIPLMPGKNPKKQPIYAITP</sequence>
<dbReference type="Gene3D" id="2.40.70.10">
    <property type="entry name" value="Acid Proteases"/>
    <property type="match status" value="1"/>
</dbReference>
<evidence type="ECO:0000313" key="1">
    <source>
        <dbReference type="EMBL" id="SLM39538.1"/>
    </source>
</evidence>
<dbReference type="Proteomes" id="UP000192927">
    <property type="component" value="Unassembled WGS sequence"/>
</dbReference>
<dbReference type="AlphaFoldDB" id="A0A1W5D8P2"/>
<name>A0A1W5D8P2_9LECA</name>
<dbReference type="EMBL" id="FWEW01003518">
    <property type="protein sequence ID" value="SLM39538.1"/>
    <property type="molecule type" value="Genomic_DNA"/>
</dbReference>
<reference evidence="2" key="1">
    <citation type="submission" date="2017-03" db="EMBL/GenBank/DDBJ databases">
        <authorList>
            <person name="Sharma R."/>
            <person name="Thines M."/>
        </authorList>
    </citation>
    <scope>NUCLEOTIDE SEQUENCE [LARGE SCALE GENOMIC DNA]</scope>
</reference>
<accession>A0A1W5D8P2</accession>
<keyword evidence="2" id="KW-1185">Reference proteome</keyword>
<dbReference type="InterPro" id="IPR021109">
    <property type="entry name" value="Peptidase_aspartic_dom_sf"/>
</dbReference>
<organism evidence="1 2">
    <name type="scientific">Lasallia pustulata</name>
    <dbReference type="NCBI Taxonomy" id="136370"/>
    <lineage>
        <taxon>Eukaryota</taxon>
        <taxon>Fungi</taxon>
        <taxon>Dikarya</taxon>
        <taxon>Ascomycota</taxon>
        <taxon>Pezizomycotina</taxon>
        <taxon>Lecanoromycetes</taxon>
        <taxon>OSLEUM clade</taxon>
        <taxon>Umbilicariomycetidae</taxon>
        <taxon>Umbilicariales</taxon>
        <taxon>Umbilicariaceae</taxon>
        <taxon>Lasallia</taxon>
    </lineage>
</organism>
<dbReference type="InterPro" id="IPR032567">
    <property type="entry name" value="RTL1-rel"/>
</dbReference>